<dbReference type="RefSeq" id="WP_088421609.1">
    <property type="nucleotide sequence ID" value="NZ_NJBA01000013.1"/>
</dbReference>
<gene>
    <name evidence="2" type="ORF">CEG18_27510</name>
</gene>
<feature type="transmembrane region" description="Helical" evidence="1">
    <location>
        <begin position="12"/>
        <end position="30"/>
    </location>
</feature>
<comment type="caution">
    <text evidence="2">The sequence shown here is derived from an EMBL/GenBank/DDBJ whole genome shotgun (WGS) entry which is preliminary data.</text>
</comment>
<keyword evidence="1" id="KW-0472">Membrane</keyword>
<evidence type="ECO:0000256" key="1">
    <source>
        <dbReference type="SAM" id="Phobius"/>
    </source>
</evidence>
<accession>A0A246F3Q3</accession>
<evidence type="ECO:0000313" key="2">
    <source>
        <dbReference type="EMBL" id="OWP47633.1"/>
    </source>
</evidence>
<dbReference type="PANTHER" id="PTHR39594:SF1">
    <property type="entry name" value="PROTEIN YCHQ"/>
    <property type="match status" value="1"/>
</dbReference>
<reference evidence="2 3" key="1">
    <citation type="submission" date="2017-06" db="EMBL/GenBank/DDBJ databases">
        <title>Draft genome of Pseudomonas nitroreducens DF05.</title>
        <authorList>
            <person name="Iyer R."/>
        </authorList>
    </citation>
    <scope>NUCLEOTIDE SEQUENCE [LARGE SCALE GENOMIC DNA]</scope>
    <source>
        <strain evidence="2 3">DF05</strain>
    </source>
</reference>
<evidence type="ECO:0000313" key="3">
    <source>
        <dbReference type="Proteomes" id="UP000198145"/>
    </source>
</evidence>
<dbReference type="Pfam" id="PF04247">
    <property type="entry name" value="SirB"/>
    <property type="match status" value="1"/>
</dbReference>
<dbReference type="PIRSF" id="PIRSF005610">
    <property type="entry name" value="SirB"/>
    <property type="match status" value="1"/>
</dbReference>
<organism evidence="2 3">
    <name type="scientific">Pseudomonas nitroreducens</name>
    <dbReference type="NCBI Taxonomy" id="46680"/>
    <lineage>
        <taxon>Bacteria</taxon>
        <taxon>Pseudomonadati</taxon>
        <taxon>Pseudomonadota</taxon>
        <taxon>Gammaproteobacteria</taxon>
        <taxon>Pseudomonadales</taxon>
        <taxon>Pseudomonadaceae</taxon>
        <taxon>Pseudomonas</taxon>
    </lineage>
</organism>
<dbReference type="PANTHER" id="PTHR39594">
    <property type="entry name" value="PROTEIN YCHQ"/>
    <property type="match status" value="1"/>
</dbReference>
<feature type="transmembrane region" description="Helical" evidence="1">
    <location>
        <begin position="95"/>
        <end position="113"/>
    </location>
</feature>
<dbReference type="InterPro" id="IPR007360">
    <property type="entry name" value="SirB"/>
</dbReference>
<dbReference type="eggNOG" id="COG3094">
    <property type="taxonomic scope" value="Bacteria"/>
</dbReference>
<protein>
    <submittedName>
        <fullName evidence="2">Regulator SirB</fullName>
    </submittedName>
</protein>
<dbReference type="AlphaFoldDB" id="A0A246F3Q3"/>
<proteinExistence type="predicted"/>
<dbReference type="EMBL" id="NJBA01000013">
    <property type="protein sequence ID" value="OWP47633.1"/>
    <property type="molecule type" value="Genomic_DNA"/>
</dbReference>
<dbReference type="GO" id="GO:0005886">
    <property type="term" value="C:plasma membrane"/>
    <property type="evidence" value="ECO:0007669"/>
    <property type="project" value="TreeGrafter"/>
</dbReference>
<name>A0A246F3Q3_PSENT</name>
<feature type="transmembrane region" description="Helical" evidence="1">
    <location>
        <begin position="66"/>
        <end position="86"/>
    </location>
</feature>
<dbReference type="STRING" id="46680.GCA_000807755_01168"/>
<sequence length="118" mass="13183">MYLELKALHVSLAIISTLLFLLRLGLSWWGKRPSGWQRGLPHLIDTLLLLSALGLVHLAMPWPLPVWLQLKLGLLLLYIVLAAFALRSAAKPRKALLSVLALSALAGIFFLAVKKPWW</sequence>
<dbReference type="Proteomes" id="UP000198145">
    <property type="component" value="Unassembled WGS sequence"/>
</dbReference>
<keyword evidence="1" id="KW-1133">Transmembrane helix</keyword>
<keyword evidence="1" id="KW-0812">Transmembrane</keyword>